<dbReference type="GO" id="GO:0009279">
    <property type="term" value="C:cell outer membrane"/>
    <property type="evidence" value="ECO:0007669"/>
    <property type="project" value="UniProtKB-SubCell"/>
</dbReference>
<dbReference type="Gene3D" id="3.30.1330.60">
    <property type="entry name" value="OmpA-like domain"/>
    <property type="match status" value="1"/>
</dbReference>
<dbReference type="InterPro" id="IPR006665">
    <property type="entry name" value="OmpA-like"/>
</dbReference>
<dbReference type="InterPro" id="IPR003367">
    <property type="entry name" value="Thrombospondin_3-like_rpt"/>
</dbReference>
<comment type="caution">
    <text evidence="14">The sequence shown here is derived from an EMBL/GenBank/DDBJ whole genome shotgun (WGS) entry which is preliminary data.</text>
</comment>
<keyword evidence="9" id="KW-0998">Cell outer membrane</keyword>
<evidence type="ECO:0000313" key="15">
    <source>
        <dbReference type="Proteomes" id="UP000605253"/>
    </source>
</evidence>
<evidence type="ECO:0000259" key="13">
    <source>
        <dbReference type="PROSITE" id="PS51123"/>
    </source>
</evidence>
<dbReference type="PROSITE" id="PS01068">
    <property type="entry name" value="OMPA_1"/>
    <property type="match status" value="1"/>
</dbReference>
<evidence type="ECO:0000256" key="5">
    <source>
        <dbReference type="ARBA" id="ARBA00022729"/>
    </source>
</evidence>
<feature type="region of interest" description="Disordered" evidence="11">
    <location>
        <begin position="191"/>
        <end position="245"/>
    </location>
</feature>
<evidence type="ECO:0000256" key="4">
    <source>
        <dbReference type="ARBA" id="ARBA00022692"/>
    </source>
</evidence>
<dbReference type="SUPFAM" id="SSF56925">
    <property type="entry name" value="OMPA-like"/>
    <property type="match status" value="1"/>
</dbReference>
<accession>A0A917CRT5</accession>
<evidence type="ECO:0000256" key="6">
    <source>
        <dbReference type="ARBA" id="ARBA00023065"/>
    </source>
</evidence>
<dbReference type="InterPro" id="IPR006690">
    <property type="entry name" value="OMPA-like_CS"/>
</dbReference>
<feature type="region of interest" description="Disordered" evidence="11">
    <location>
        <begin position="343"/>
        <end position="370"/>
    </location>
</feature>
<reference evidence="14" key="2">
    <citation type="submission" date="2020-09" db="EMBL/GenBank/DDBJ databases">
        <authorList>
            <person name="Sun Q."/>
            <person name="Zhou Y."/>
        </authorList>
    </citation>
    <scope>NUCLEOTIDE SEQUENCE</scope>
    <source>
        <strain evidence="14">CGMCC 1.12181</strain>
    </source>
</reference>
<evidence type="ECO:0000256" key="10">
    <source>
        <dbReference type="PROSITE-ProRule" id="PRU00473"/>
    </source>
</evidence>
<dbReference type="PANTHER" id="PTHR30329">
    <property type="entry name" value="STATOR ELEMENT OF FLAGELLAR MOTOR COMPLEX"/>
    <property type="match status" value="1"/>
</dbReference>
<dbReference type="PROSITE" id="PS51123">
    <property type="entry name" value="OMPA_2"/>
    <property type="match status" value="1"/>
</dbReference>
<name>A0A917CRT5_9GAMM</name>
<dbReference type="GO" id="GO:0007155">
    <property type="term" value="P:cell adhesion"/>
    <property type="evidence" value="ECO:0007669"/>
    <property type="project" value="InterPro"/>
</dbReference>
<sequence>MKKLLLGLSLSALAGTALAQEYDDRWHLSPTINFTATDGEKNIESQFGVGLGLGKFINPNWTLDFEIDHARFANEGRAGSMKQTGYGLMSRYHFNQGDSLRPFIGIGAGLLNHDGQGPRVSSDDWMLNLGVGIRKNVNDRIDFISEVKYRLDTDDYTGSASSYDDYMFSMGVSIALGEARQAPAAEAIEPAPQLDSDGDGVSDQMDRCPNTPAGVEVDEYGCPITDGDDDNDGVPNSQDKCPDTRAGAVVDKDGCEVQVVIELQGVHFDFDKATLRPESIKILDAAVKTMGEHGTILVEVAGHTDSIGTESYNQDLSERRAKVVYDYLVDKGIDADRMTWKGYGENSPIATNETDEGRQRNRRTELQIQN</sequence>
<protein>
    <submittedName>
        <fullName evidence="14">Membrane protein</fullName>
    </submittedName>
</protein>
<dbReference type="SUPFAM" id="SSF103088">
    <property type="entry name" value="OmpA-like"/>
    <property type="match status" value="1"/>
</dbReference>
<organism evidence="14 15">
    <name type="scientific">Marinicella pacifica</name>
    <dbReference type="NCBI Taxonomy" id="1171543"/>
    <lineage>
        <taxon>Bacteria</taxon>
        <taxon>Pseudomonadati</taxon>
        <taxon>Pseudomonadota</taxon>
        <taxon>Gammaproteobacteria</taxon>
        <taxon>Lysobacterales</taxon>
        <taxon>Marinicellaceae</taxon>
        <taxon>Marinicella</taxon>
    </lineage>
</organism>
<dbReference type="GO" id="GO:0006811">
    <property type="term" value="P:monoatomic ion transport"/>
    <property type="evidence" value="ECO:0007669"/>
    <property type="project" value="UniProtKB-KW"/>
</dbReference>
<dbReference type="SUPFAM" id="SSF103647">
    <property type="entry name" value="TSP type-3 repeat"/>
    <property type="match status" value="1"/>
</dbReference>
<feature type="signal peptide" evidence="12">
    <location>
        <begin position="1"/>
        <end position="19"/>
    </location>
</feature>
<keyword evidence="8 10" id="KW-0472">Membrane</keyword>
<dbReference type="InterPro" id="IPR036737">
    <property type="entry name" value="OmpA-like_sf"/>
</dbReference>
<keyword evidence="15" id="KW-1185">Reference proteome</keyword>
<dbReference type="RefSeq" id="WP_188365339.1">
    <property type="nucleotide sequence ID" value="NZ_BAABJF010000001.1"/>
</dbReference>
<evidence type="ECO:0000256" key="9">
    <source>
        <dbReference type="ARBA" id="ARBA00023237"/>
    </source>
</evidence>
<evidence type="ECO:0000256" key="2">
    <source>
        <dbReference type="ARBA" id="ARBA00022448"/>
    </source>
</evidence>
<dbReference type="CDD" id="cd07185">
    <property type="entry name" value="OmpA_C-like"/>
    <property type="match status" value="1"/>
</dbReference>
<dbReference type="InterPro" id="IPR027385">
    <property type="entry name" value="Beta-barrel_OMP"/>
</dbReference>
<dbReference type="EMBL" id="BMEO01000006">
    <property type="protein sequence ID" value="GGF96541.1"/>
    <property type="molecule type" value="Genomic_DNA"/>
</dbReference>
<dbReference type="Gene3D" id="2.40.160.20">
    <property type="match status" value="1"/>
</dbReference>
<keyword evidence="4" id="KW-0812">Transmembrane</keyword>
<evidence type="ECO:0000256" key="12">
    <source>
        <dbReference type="SAM" id="SignalP"/>
    </source>
</evidence>
<dbReference type="Proteomes" id="UP000605253">
    <property type="component" value="Unassembled WGS sequence"/>
</dbReference>
<dbReference type="Pfam" id="PF00691">
    <property type="entry name" value="OmpA"/>
    <property type="match status" value="1"/>
</dbReference>
<dbReference type="InterPro" id="IPR028974">
    <property type="entry name" value="TSP_type-3_rpt"/>
</dbReference>
<dbReference type="PANTHER" id="PTHR30329:SF21">
    <property type="entry name" value="LIPOPROTEIN YIAD-RELATED"/>
    <property type="match status" value="1"/>
</dbReference>
<keyword evidence="2" id="KW-0813">Transport</keyword>
<feature type="domain" description="OmpA-like" evidence="13">
    <location>
        <begin position="255"/>
        <end position="370"/>
    </location>
</feature>
<comment type="subcellular location">
    <subcellularLocation>
        <location evidence="1">Cell outer membrane</location>
        <topology evidence="1">Multi-pass membrane protein</topology>
    </subcellularLocation>
</comment>
<dbReference type="GO" id="GO:0046930">
    <property type="term" value="C:pore complex"/>
    <property type="evidence" value="ECO:0007669"/>
    <property type="project" value="UniProtKB-KW"/>
</dbReference>
<dbReference type="InterPro" id="IPR006664">
    <property type="entry name" value="OMP_bac"/>
</dbReference>
<proteinExistence type="predicted"/>
<keyword evidence="7" id="KW-0626">Porin</keyword>
<keyword evidence="3" id="KW-1134">Transmembrane beta strand</keyword>
<dbReference type="GO" id="GO:0015288">
    <property type="term" value="F:porin activity"/>
    <property type="evidence" value="ECO:0007669"/>
    <property type="project" value="UniProtKB-KW"/>
</dbReference>
<evidence type="ECO:0000256" key="11">
    <source>
        <dbReference type="SAM" id="MobiDB-lite"/>
    </source>
</evidence>
<reference evidence="14" key="1">
    <citation type="journal article" date="2014" name="Int. J. Syst. Evol. Microbiol.">
        <title>Complete genome sequence of Corynebacterium casei LMG S-19264T (=DSM 44701T), isolated from a smear-ripened cheese.</title>
        <authorList>
            <consortium name="US DOE Joint Genome Institute (JGI-PGF)"/>
            <person name="Walter F."/>
            <person name="Albersmeier A."/>
            <person name="Kalinowski J."/>
            <person name="Ruckert C."/>
        </authorList>
    </citation>
    <scope>NUCLEOTIDE SEQUENCE</scope>
    <source>
        <strain evidence="14">CGMCC 1.12181</strain>
    </source>
</reference>
<evidence type="ECO:0000256" key="3">
    <source>
        <dbReference type="ARBA" id="ARBA00022452"/>
    </source>
</evidence>
<dbReference type="InterPro" id="IPR011250">
    <property type="entry name" value="OMP/PagP_B-barrel"/>
</dbReference>
<dbReference type="Pfam" id="PF02412">
    <property type="entry name" value="TSP_3"/>
    <property type="match status" value="2"/>
</dbReference>
<keyword evidence="6" id="KW-0406">Ion transport</keyword>
<dbReference type="Pfam" id="PF13505">
    <property type="entry name" value="OMP_b-brl"/>
    <property type="match status" value="1"/>
</dbReference>
<evidence type="ECO:0000313" key="14">
    <source>
        <dbReference type="EMBL" id="GGF96541.1"/>
    </source>
</evidence>
<evidence type="ECO:0000256" key="8">
    <source>
        <dbReference type="ARBA" id="ARBA00023136"/>
    </source>
</evidence>
<keyword evidence="5 12" id="KW-0732">Signal</keyword>
<gene>
    <name evidence="14" type="primary">mopB</name>
    <name evidence="14" type="ORF">GCM10011365_17380</name>
</gene>
<dbReference type="AlphaFoldDB" id="A0A917CRT5"/>
<feature type="chain" id="PRO_5037115839" evidence="12">
    <location>
        <begin position="20"/>
        <end position="370"/>
    </location>
</feature>
<feature type="compositionally biased region" description="Basic and acidic residues" evidence="11">
    <location>
        <begin position="355"/>
        <end position="370"/>
    </location>
</feature>
<evidence type="ECO:0000256" key="1">
    <source>
        <dbReference type="ARBA" id="ARBA00004571"/>
    </source>
</evidence>
<dbReference type="InterPro" id="IPR050330">
    <property type="entry name" value="Bact_OuterMem_StrucFunc"/>
</dbReference>
<dbReference type="GO" id="GO:0005509">
    <property type="term" value="F:calcium ion binding"/>
    <property type="evidence" value="ECO:0007669"/>
    <property type="project" value="InterPro"/>
</dbReference>
<evidence type="ECO:0000256" key="7">
    <source>
        <dbReference type="ARBA" id="ARBA00023114"/>
    </source>
</evidence>
<dbReference type="PRINTS" id="PR01021">
    <property type="entry name" value="OMPADOMAIN"/>
</dbReference>